<dbReference type="GO" id="GO:0008999">
    <property type="term" value="F:protein-N-terminal-alanine acetyltransferase activity"/>
    <property type="evidence" value="ECO:0007669"/>
    <property type="project" value="TreeGrafter"/>
</dbReference>
<dbReference type="Proteomes" id="UP000823630">
    <property type="component" value="Unassembled WGS sequence"/>
</dbReference>
<feature type="domain" description="N-acetyltransferase" evidence="1">
    <location>
        <begin position="28"/>
        <end position="172"/>
    </location>
</feature>
<evidence type="ECO:0000313" key="3">
    <source>
        <dbReference type="Proteomes" id="UP000823630"/>
    </source>
</evidence>
<evidence type="ECO:0000313" key="2">
    <source>
        <dbReference type="EMBL" id="MBO8425219.1"/>
    </source>
</evidence>
<dbReference type="Pfam" id="PF13302">
    <property type="entry name" value="Acetyltransf_3"/>
    <property type="match status" value="1"/>
</dbReference>
<name>A0A9D9DH89_9PROT</name>
<reference evidence="2" key="2">
    <citation type="journal article" date="2021" name="PeerJ">
        <title>Extensive microbial diversity within the chicken gut microbiome revealed by metagenomics and culture.</title>
        <authorList>
            <person name="Gilroy R."/>
            <person name="Ravi A."/>
            <person name="Getino M."/>
            <person name="Pursley I."/>
            <person name="Horton D.L."/>
            <person name="Alikhan N.F."/>
            <person name="Baker D."/>
            <person name="Gharbi K."/>
            <person name="Hall N."/>
            <person name="Watson M."/>
            <person name="Adriaenssens E.M."/>
            <person name="Foster-Nyarko E."/>
            <person name="Jarju S."/>
            <person name="Secka A."/>
            <person name="Antonio M."/>
            <person name="Oren A."/>
            <person name="Chaudhuri R.R."/>
            <person name="La Ragione R."/>
            <person name="Hildebrand F."/>
            <person name="Pallen M.J."/>
        </authorList>
    </citation>
    <scope>NUCLEOTIDE SEQUENCE</scope>
    <source>
        <strain evidence="2">8207</strain>
    </source>
</reference>
<dbReference type="InterPro" id="IPR016181">
    <property type="entry name" value="Acyl_CoA_acyltransferase"/>
</dbReference>
<dbReference type="GO" id="GO:1990189">
    <property type="term" value="F:protein N-terminal-serine acetyltransferase activity"/>
    <property type="evidence" value="ECO:0007669"/>
    <property type="project" value="TreeGrafter"/>
</dbReference>
<dbReference type="PANTHER" id="PTHR43441">
    <property type="entry name" value="RIBOSOMAL-PROTEIN-SERINE ACETYLTRANSFERASE"/>
    <property type="match status" value="1"/>
</dbReference>
<organism evidence="2 3">
    <name type="scientific">Candidatus Enterousia avistercoris</name>
    <dbReference type="NCBI Taxonomy" id="2840788"/>
    <lineage>
        <taxon>Bacteria</taxon>
        <taxon>Pseudomonadati</taxon>
        <taxon>Pseudomonadota</taxon>
        <taxon>Alphaproteobacteria</taxon>
        <taxon>Candidatus Enterousia</taxon>
    </lineage>
</organism>
<reference evidence="2" key="1">
    <citation type="submission" date="2020-10" db="EMBL/GenBank/DDBJ databases">
        <authorList>
            <person name="Gilroy R."/>
        </authorList>
    </citation>
    <scope>NUCLEOTIDE SEQUENCE</scope>
    <source>
        <strain evidence="2">8207</strain>
    </source>
</reference>
<evidence type="ECO:0000259" key="1">
    <source>
        <dbReference type="PROSITE" id="PS51186"/>
    </source>
</evidence>
<dbReference type="PANTHER" id="PTHR43441:SF11">
    <property type="entry name" value="RIBOSOMAL-PROTEIN-SERINE ACETYLTRANSFERASE"/>
    <property type="match status" value="1"/>
</dbReference>
<dbReference type="Gene3D" id="3.40.630.30">
    <property type="match status" value="1"/>
</dbReference>
<gene>
    <name evidence="2" type="ORF">IAC69_01935</name>
</gene>
<dbReference type="AlphaFoldDB" id="A0A9D9DH89"/>
<sequence>MEYPRIIQNADITLKKIDPSFDNARKLFDIVSSERDFLREFLSWVDDVKRPEDMYIHMYKVSKTDNASYYIIYDGQIVGNIGIDISSKKNKIAEIAYWLSRKYNGHGIMTRAVKILEQFAFENMDVNRIEIVMDVDNVKSESVAKRAGYMCEGVRRQSYMFRNELRDVFTYSKLKSEWEKENKNA</sequence>
<dbReference type="InterPro" id="IPR000182">
    <property type="entry name" value="GNAT_dom"/>
</dbReference>
<dbReference type="EMBL" id="JADINC010000028">
    <property type="protein sequence ID" value="MBO8425219.1"/>
    <property type="molecule type" value="Genomic_DNA"/>
</dbReference>
<dbReference type="CDD" id="cd04301">
    <property type="entry name" value="NAT_SF"/>
    <property type="match status" value="1"/>
</dbReference>
<accession>A0A9D9DH89</accession>
<dbReference type="PROSITE" id="PS51186">
    <property type="entry name" value="GNAT"/>
    <property type="match status" value="1"/>
</dbReference>
<comment type="caution">
    <text evidence="2">The sequence shown here is derived from an EMBL/GenBank/DDBJ whole genome shotgun (WGS) entry which is preliminary data.</text>
</comment>
<dbReference type="InterPro" id="IPR051908">
    <property type="entry name" value="Ribosomal_N-acetyltransferase"/>
</dbReference>
<protein>
    <submittedName>
        <fullName evidence="2">GNAT family N-acetyltransferase</fullName>
    </submittedName>
</protein>
<dbReference type="SUPFAM" id="SSF55729">
    <property type="entry name" value="Acyl-CoA N-acyltransferases (Nat)"/>
    <property type="match status" value="1"/>
</dbReference>
<proteinExistence type="predicted"/>
<dbReference type="GO" id="GO:0005737">
    <property type="term" value="C:cytoplasm"/>
    <property type="evidence" value="ECO:0007669"/>
    <property type="project" value="TreeGrafter"/>
</dbReference>